<evidence type="ECO:0000256" key="4">
    <source>
        <dbReference type="ARBA" id="ARBA00035230"/>
    </source>
</evidence>
<evidence type="ECO:0000256" key="3">
    <source>
        <dbReference type="ARBA" id="ARBA00023274"/>
    </source>
</evidence>
<keyword evidence="6" id="KW-1185">Reference proteome</keyword>
<dbReference type="PROSITE" id="PS01144">
    <property type="entry name" value="RIBOSOMAL_L31E"/>
    <property type="match status" value="1"/>
</dbReference>
<sequence>MAKKGDKKKGRSTMDDVVTREYTIHLHKRIHGIGFKRRAPRAVKEVRKFAEKMMGTPDVRIDTRLNKHVWSQGVR</sequence>
<dbReference type="RefSeq" id="XP_006822234.1">
    <property type="nucleotide sequence ID" value="XM_006822171.1"/>
</dbReference>
<dbReference type="InterPro" id="IPR020052">
    <property type="entry name" value="Ribosomal_eL31_CS"/>
</dbReference>
<dbReference type="PANTHER" id="PTHR10956:SF0">
    <property type="entry name" value="60S RIBOSOMAL PROTEIN L31"/>
    <property type="match status" value="1"/>
</dbReference>
<comment type="similarity">
    <text evidence="1">Belongs to the eukaryotic ribosomal protein eL31 family.</text>
</comment>
<evidence type="ECO:0000256" key="1">
    <source>
        <dbReference type="ARBA" id="ARBA00010808"/>
    </source>
</evidence>
<dbReference type="CDD" id="cd00463">
    <property type="entry name" value="Ribosomal_L31e"/>
    <property type="match status" value="1"/>
</dbReference>
<dbReference type="Proteomes" id="UP000694865">
    <property type="component" value="Unplaced"/>
</dbReference>
<evidence type="ECO:0000313" key="6">
    <source>
        <dbReference type="Proteomes" id="UP000694865"/>
    </source>
</evidence>
<evidence type="ECO:0000313" key="7">
    <source>
        <dbReference type="RefSeq" id="XP_006822234.1"/>
    </source>
</evidence>
<dbReference type="Pfam" id="PF01198">
    <property type="entry name" value="Ribosomal_L31e"/>
    <property type="match status" value="1"/>
</dbReference>
<evidence type="ECO:0000256" key="2">
    <source>
        <dbReference type="ARBA" id="ARBA00022980"/>
    </source>
</evidence>
<dbReference type="SMART" id="SM01380">
    <property type="entry name" value="Ribosomal_L31e"/>
    <property type="match status" value="1"/>
</dbReference>
<accession>A0ABM0MQE3</accession>
<gene>
    <name evidence="7" type="primary">LOC102810361</name>
</gene>
<dbReference type="GeneID" id="102810361"/>
<reference evidence="7" key="1">
    <citation type="submission" date="2025-08" db="UniProtKB">
        <authorList>
            <consortium name="RefSeq"/>
        </authorList>
    </citation>
    <scope>IDENTIFICATION</scope>
    <source>
        <tissue evidence="7">Testes</tissue>
    </source>
</reference>
<dbReference type="PANTHER" id="PTHR10956">
    <property type="entry name" value="60S RIBOSOMAL PROTEIN L31"/>
    <property type="match status" value="1"/>
</dbReference>
<organism evidence="6 7">
    <name type="scientific">Saccoglossus kowalevskii</name>
    <name type="common">Acorn worm</name>
    <dbReference type="NCBI Taxonomy" id="10224"/>
    <lineage>
        <taxon>Eukaryota</taxon>
        <taxon>Metazoa</taxon>
        <taxon>Hemichordata</taxon>
        <taxon>Enteropneusta</taxon>
        <taxon>Harrimaniidae</taxon>
        <taxon>Saccoglossus</taxon>
    </lineage>
</organism>
<keyword evidence="2" id="KW-0689">Ribosomal protein</keyword>
<keyword evidence="3" id="KW-0687">Ribonucleoprotein</keyword>
<dbReference type="SUPFAM" id="SSF54575">
    <property type="entry name" value="Ribosomal protein L31e"/>
    <property type="match status" value="1"/>
</dbReference>
<dbReference type="InterPro" id="IPR023621">
    <property type="entry name" value="Ribosomal_eL31_dom_sf"/>
</dbReference>
<protein>
    <recommendedName>
        <fullName evidence="4">Large ribosomal subunit protein eL31</fullName>
    </recommendedName>
    <alternativeName>
        <fullName evidence="5">60S ribosomal protein L31</fullName>
    </alternativeName>
</protein>
<dbReference type="Gene3D" id="3.10.440.10">
    <property type="match status" value="1"/>
</dbReference>
<proteinExistence type="inferred from homology"/>
<dbReference type="InterPro" id="IPR000054">
    <property type="entry name" value="Ribosomal_eL31"/>
</dbReference>
<name>A0ABM0MQE3_SACKO</name>
<evidence type="ECO:0000256" key="5">
    <source>
        <dbReference type="ARBA" id="ARBA00035337"/>
    </source>
</evidence>